<evidence type="ECO:0008006" key="3">
    <source>
        <dbReference type="Google" id="ProtNLM"/>
    </source>
</evidence>
<reference evidence="1" key="1">
    <citation type="submission" date="2022-10" db="EMBL/GenBank/DDBJ databases">
        <title>Comparative genomics and taxonomic characterization of three novel marine species of genus Reichenbachiella exhibiting antioxidant and polysaccharide degradation activities.</title>
        <authorList>
            <person name="Muhammad N."/>
            <person name="Lee Y.-J."/>
            <person name="Ko J."/>
            <person name="Kim S.-G."/>
        </authorList>
    </citation>
    <scope>NUCLEOTIDE SEQUENCE</scope>
    <source>
        <strain evidence="1">Wsw4-B4</strain>
    </source>
</reference>
<proteinExistence type="predicted"/>
<organism evidence="1 2">
    <name type="scientific">Reichenbachiella carrageenanivorans</name>
    <dbReference type="NCBI Taxonomy" id="2979869"/>
    <lineage>
        <taxon>Bacteria</taxon>
        <taxon>Pseudomonadati</taxon>
        <taxon>Bacteroidota</taxon>
        <taxon>Cytophagia</taxon>
        <taxon>Cytophagales</taxon>
        <taxon>Reichenbachiellaceae</taxon>
        <taxon>Reichenbachiella</taxon>
    </lineage>
</organism>
<dbReference type="RefSeq" id="WP_263051790.1">
    <property type="nucleotide sequence ID" value="NZ_CP106735.1"/>
</dbReference>
<evidence type="ECO:0000313" key="2">
    <source>
        <dbReference type="Proteomes" id="UP001062165"/>
    </source>
</evidence>
<keyword evidence="2" id="KW-1185">Reference proteome</keyword>
<accession>A0ABY6D875</accession>
<dbReference type="PROSITE" id="PS51257">
    <property type="entry name" value="PROKAR_LIPOPROTEIN"/>
    <property type="match status" value="1"/>
</dbReference>
<dbReference type="EMBL" id="CP106735">
    <property type="protein sequence ID" value="UXX80060.1"/>
    <property type="molecule type" value="Genomic_DNA"/>
</dbReference>
<protein>
    <recommendedName>
        <fullName evidence="3">FAD:protein FMN transferase</fullName>
    </recommendedName>
</protein>
<gene>
    <name evidence="1" type="ORF">N7E81_02935</name>
</gene>
<sequence length="126" mass="14312">MKRLLYLLAIVIITISCEQSQLLKSDAEVMQVKGIYIYVYATPKMEFDYLGNVKNNLGEQLNIATEGKKKFGDLLEGVISTGAQNADFRKVLDNMIKLTKQQYRDADGIVFPENLSQGWAIKFRDN</sequence>
<evidence type="ECO:0000313" key="1">
    <source>
        <dbReference type="EMBL" id="UXX80060.1"/>
    </source>
</evidence>
<name>A0ABY6D875_9BACT</name>
<dbReference type="Proteomes" id="UP001062165">
    <property type="component" value="Chromosome"/>
</dbReference>